<evidence type="ECO:0000313" key="8">
    <source>
        <dbReference type="Proteomes" id="UP000432464"/>
    </source>
</evidence>
<dbReference type="EMBL" id="WMBB01000016">
    <property type="protein sequence ID" value="MTE16808.1"/>
    <property type="molecule type" value="Genomic_DNA"/>
</dbReference>
<keyword evidence="3 6" id="KW-0812">Transmembrane</keyword>
<dbReference type="GO" id="GO:0015171">
    <property type="term" value="F:amino acid transmembrane transporter activity"/>
    <property type="evidence" value="ECO:0007669"/>
    <property type="project" value="TreeGrafter"/>
</dbReference>
<dbReference type="GO" id="GO:0005886">
    <property type="term" value="C:plasma membrane"/>
    <property type="evidence" value="ECO:0007669"/>
    <property type="project" value="UniProtKB-SubCell"/>
</dbReference>
<evidence type="ECO:0000256" key="3">
    <source>
        <dbReference type="ARBA" id="ARBA00022692"/>
    </source>
</evidence>
<reference evidence="7 8" key="1">
    <citation type="submission" date="2019-11" db="EMBL/GenBank/DDBJ databases">
        <title>Nocardia sp. nov. CT2-14 isolated from soil.</title>
        <authorList>
            <person name="Kanchanasin P."/>
            <person name="Tanasupawat S."/>
            <person name="Yuki M."/>
            <person name="Kudo T."/>
        </authorList>
    </citation>
    <scope>NUCLEOTIDE SEQUENCE [LARGE SCALE GENOMIC DNA]</scope>
    <source>
        <strain evidence="7 8">CT2-14</strain>
    </source>
</reference>
<dbReference type="AlphaFoldDB" id="A0A6I3L646"/>
<dbReference type="RefSeq" id="WP_154791222.1">
    <property type="nucleotide sequence ID" value="NZ_WMBB01000016.1"/>
</dbReference>
<comment type="caution">
    <text evidence="7">The sequence shown here is derived from an EMBL/GenBank/DDBJ whole genome shotgun (WGS) entry which is preliminary data.</text>
</comment>
<dbReference type="PANTHER" id="PTHR30086">
    <property type="entry name" value="ARGININE EXPORTER PROTEIN ARGO"/>
    <property type="match status" value="1"/>
</dbReference>
<keyword evidence="5 6" id="KW-0472">Membrane</keyword>
<accession>A0A6I3L646</accession>
<evidence type="ECO:0000256" key="4">
    <source>
        <dbReference type="ARBA" id="ARBA00022989"/>
    </source>
</evidence>
<keyword evidence="8" id="KW-1185">Reference proteome</keyword>
<dbReference type="Pfam" id="PF01810">
    <property type="entry name" value="LysE"/>
    <property type="match status" value="1"/>
</dbReference>
<evidence type="ECO:0000256" key="1">
    <source>
        <dbReference type="ARBA" id="ARBA00004651"/>
    </source>
</evidence>
<evidence type="ECO:0000313" key="7">
    <source>
        <dbReference type="EMBL" id="MTE16808.1"/>
    </source>
</evidence>
<feature type="transmembrane region" description="Helical" evidence="6">
    <location>
        <begin position="151"/>
        <end position="172"/>
    </location>
</feature>
<evidence type="ECO:0000256" key="6">
    <source>
        <dbReference type="SAM" id="Phobius"/>
    </source>
</evidence>
<evidence type="ECO:0000256" key="2">
    <source>
        <dbReference type="ARBA" id="ARBA00022475"/>
    </source>
</evidence>
<feature type="transmembrane region" description="Helical" evidence="6">
    <location>
        <begin position="192"/>
        <end position="210"/>
    </location>
</feature>
<feature type="transmembrane region" description="Helical" evidence="6">
    <location>
        <begin position="41"/>
        <end position="62"/>
    </location>
</feature>
<sequence length="211" mass="21546">MVPLSHAAAFAVAALILIVIPGPNVLFAIGRALALGRRSAVLSVAGGVTGSFVPLVAVSFGLGAVLMASAMLFLIMKVVGAAYLIYLGVSTIRQRKKLAAALQSKVPSVGSGRVFTQGFIVGATNPKTIVFFGAVLPQFAIPTRGAMPAQLLILGVIFLAIQALSDSSWALLAATARSWFVRSPRRLETVGGTGGLMIIGVGAGMALTGTN</sequence>
<dbReference type="Proteomes" id="UP000432464">
    <property type="component" value="Unassembled WGS sequence"/>
</dbReference>
<evidence type="ECO:0000256" key="5">
    <source>
        <dbReference type="ARBA" id="ARBA00023136"/>
    </source>
</evidence>
<proteinExistence type="predicted"/>
<feature type="transmembrane region" description="Helical" evidence="6">
    <location>
        <begin position="68"/>
        <end position="89"/>
    </location>
</feature>
<name>A0A6I3L646_9NOCA</name>
<dbReference type="PANTHER" id="PTHR30086:SF20">
    <property type="entry name" value="ARGININE EXPORTER PROTEIN ARGO-RELATED"/>
    <property type="match status" value="1"/>
</dbReference>
<dbReference type="PIRSF" id="PIRSF006324">
    <property type="entry name" value="LeuE"/>
    <property type="match status" value="1"/>
</dbReference>
<feature type="transmembrane region" description="Helical" evidence="6">
    <location>
        <begin position="6"/>
        <end position="29"/>
    </location>
</feature>
<comment type="subcellular location">
    <subcellularLocation>
        <location evidence="1">Cell membrane</location>
        <topology evidence="1">Multi-pass membrane protein</topology>
    </subcellularLocation>
</comment>
<keyword evidence="2" id="KW-1003">Cell membrane</keyword>
<gene>
    <name evidence="7" type="ORF">GLP40_29155</name>
</gene>
<organism evidence="7 8">
    <name type="scientific">Nocardia aurantiaca</name>
    <dbReference type="NCBI Taxonomy" id="2675850"/>
    <lineage>
        <taxon>Bacteria</taxon>
        <taxon>Bacillati</taxon>
        <taxon>Actinomycetota</taxon>
        <taxon>Actinomycetes</taxon>
        <taxon>Mycobacteriales</taxon>
        <taxon>Nocardiaceae</taxon>
        <taxon>Nocardia</taxon>
    </lineage>
</organism>
<dbReference type="InterPro" id="IPR001123">
    <property type="entry name" value="LeuE-type"/>
</dbReference>
<protein>
    <submittedName>
        <fullName evidence="7">LysE family translocator</fullName>
    </submittedName>
</protein>
<keyword evidence="4 6" id="KW-1133">Transmembrane helix</keyword>